<reference evidence="3" key="2">
    <citation type="submission" date="2025-08" db="UniProtKB">
        <authorList>
            <consortium name="RefSeq"/>
        </authorList>
    </citation>
    <scope>IDENTIFICATION</scope>
    <source>
        <tissue evidence="3">Blood</tissue>
    </source>
</reference>
<accession>A0ABM4FFP6</accession>
<feature type="region of interest" description="Disordered" evidence="1">
    <location>
        <begin position="1556"/>
        <end position="1677"/>
    </location>
</feature>
<feature type="compositionally biased region" description="Polar residues" evidence="1">
    <location>
        <begin position="702"/>
        <end position="735"/>
    </location>
</feature>
<organism evidence="2 3">
    <name type="scientific">Apteryx mantelli</name>
    <name type="common">North Island brown kiwi</name>
    <dbReference type="NCBI Taxonomy" id="2696672"/>
    <lineage>
        <taxon>Eukaryota</taxon>
        <taxon>Metazoa</taxon>
        <taxon>Chordata</taxon>
        <taxon>Craniata</taxon>
        <taxon>Vertebrata</taxon>
        <taxon>Euteleostomi</taxon>
        <taxon>Archelosauria</taxon>
        <taxon>Archosauria</taxon>
        <taxon>Dinosauria</taxon>
        <taxon>Saurischia</taxon>
        <taxon>Theropoda</taxon>
        <taxon>Coelurosauria</taxon>
        <taxon>Aves</taxon>
        <taxon>Palaeognathae</taxon>
        <taxon>Apterygiformes</taxon>
        <taxon>Apterygidae</taxon>
        <taxon>Apteryx</taxon>
    </lineage>
</organism>
<feature type="region of interest" description="Disordered" evidence="1">
    <location>
        <begin position="701"/>
        <end position="735"/>
    </location>
</feature>
<dbReference type="PANTHER" id="PTHR21604:SF0">
    <property type="entry name" value="RETROELEMENT SILENCING FACTOR 1"/>
    <property type="match status" value="1"/>
</dbReference>
<dbReference type="Pfam" id="PF15395">
    <property type="entry name" value="DUF4617"/>
    <property type="match status" value="1"/>
</dbReference>
<feature type="region of interest" description="Disordered" evidence="1">
    <location>
        <begin position="534"/>
        <end position="553"/>
    </location>
</feature>
<feature type="compositionally biased region" description="Basic and acidic residues" evidence="1">
    <location>
        <begin position="1207"/>
        <end position="1218"/>
    </location>
</feature>
<feature type="compositionally biased region" description="Low complexity" evidence="1">
    <location>
        <begin position="1040"/>
        <end position="1057"/>
    </location>
</feature>
<feature type="region of interest" description="Disordered" evidence="1">
    <location>
        <begin position="1207"/>
        <end position="1258"/>
    </location>
</feature>
<feature type="compositionally biased region" description="Basic residues" evidence="1">
    <location>
        <begin position="1556"/>
        <end position="1566"/>
    </location>
</feature>
<dbReference type="GeneID" id="106488277"/>
<sequence length="1877" mass="208585">MMYLPISNINVAFTPVNAEGYKNSDQAFSGASVAGNGFTTSEYSVDRCPPSHVPLATRPPNQASRVQTQITQDLWRNSKAHVYSRRKLAPLLSRMNSGNNVQNIPREPQNQYVATNGYTVRPQVSQLNSMRTTMLYQSNRECINTSKAGCPPLYNMNVPASSQGIPVPINQSSSQYAHSQNSSLSLGTSGQHVQNQIYYPSNQFQVSHSQSQNATVNVPLQQYVPSQMGLETHNGCSAPSLLPASCDSRAAAQSLLGVQQAVQNVSNGCTLNHQKHPSDQKNASCFNSAQQYWQKQQSGEVSQSGRNVCNLSGNVTANQPFSEMSTPSTGISKELYNIVQEIATVPSVAASKPLNDTASVQESQTTNLMNVTINSQMLSSTEGGTKITKDRLAWEAHKLLSIKKKCLLLERMFHYKKKLLAASERDKSTSTLTPCCQNTLPNFLLHMPNQNEAPSLSETVRTGSQQHPILNSSPEERNDKSTTSVDNRGLAMTQSNHQMEPGSFSLSSLPIPAQSKLPAQLNNPERAPILEQKDVSTVTSSQKPLTSSNNTSCYSQTDNPFKIIGKNIPANPGNSSFLQFVLSSTNILKEKRAGATADKILTSLLCNEKPLVNLTGSDGSLLKDTTEKNAESLKGEQAFIVHTNPPVSEAMGSDETNFQNEVAQKNPPFTENTCSEQNNCTYSVEELTACLGLWRKHASEPVNVQSSPSNESPTANPMSLLPYTQNTTSNREQNDVSVSTNEAVLPLTTVSVGQKHDTLCSNLIKSFELQVAVVSPLVLSKQRTQSEEANKFPTSTGITYPVIEAGSICSLQEEAKTVLTVVNTDKGTIETAPSSPDDCVPVQKVDLDLQQTKSADGNGIVKNSVSASDAYDKKQRQVSKSVQDARENLQLGLPDESCLPELGVNSSSQIFQEGVRDHKDQQAVLEPGSTPTAVLEDVFRISSVCSLVEGDIFYNPQIASMFSSAPGTNILNNGSSNNGSSLEDNASDPKQKEQQLDLNKDEPELRENVLQGEDFLRTTLEELSDCMSKADKILDGITVSSSEKASSGSSPKTLSTSEQKMSVNASCKHPENDLEILASINQELTQNSQGPSIGVTAETNMFPVTRDSSKQDDTSGKNSIDEETNLFGGEPIKCLNNQLTELVKEFPYGIEGADMLTKDPVQNDSVAEWTENQPQKETQTCNKNSDPVDRIQITLLRSEQMQELFPEHNQHSYSESHKATSQQAEEDSSEKESLESSIQSSQSLCKEKEKTENTSNARREKKTYCCLMGWLSVEYAMPQCSCKSRISGSEKNHSDHQISDAENASSKEREESNSKSGSKTKMNCAVGNLPTEKFQNGVGKNKKGVHKYTSVMNKEARMKVNDEYKPLATQQEKMKPLNFSEKQDFDKLKRSSWKEELQIYRRTPSLGKEFHSAKKDYQNVFKEELLSGKAGCTDADSMMLPKKKERVFKMESLSKDKTETGWAVKPKTDIHKFKNSEIVEIKHSEVSQGHKNKTCEENSGEEQNCRKQKDILGKEVEVNIRGKAKLSVEIKHKKLNSYRADAIKFPNVGNIDLKSRNHKYSQHKSIKALPSQDSSYKRKRKENMIGKRDPKKTKLEDERLKQSEAKNSKQLLHNHMKNTDKTKKSNGENGWKRKSSLTDHSVLKLQKKRGRSAISKNYFSNKERHLDGQNKDKSSEKMFSDKNLLYLNRRNNRLKMYLQKEPKKHYLNRVAFKRTAQESICLTKLETSPVRPVWHMKPKVSQNSPDQKREASLSEEEKSHKLQVLEFKLCPEILFRNPVTDEEISATKNTLERDKSVVAGVKSKKEDWLKYDPVKQRKLEGTSAVEDSIPLDTAIQILEGDGEALHIPIKDSKEMFQTYRKMYLEKRCKSLDSIPVS</sequence>
<feature type="compositionally biased region" description="Basic and acidic residues" evidence="1">
    <location>
        <begin position="1661"/>
        <end position="1677"/>
    </location>
</feature>
<dbReference type="RefSeq" id="XP_067163785.1">
    <property type="nucleotide sequence ID" value="XM_067307684.1"/>
</dbReference>
<evidence type="ECO:0000313" key="2">
    <source>
        <dbReference type="Proteomes" id="UP001652627"/>
    </source>
</evidence>
<feature type="region of interest" description="Disordered" evidence="1">
    <location>
        <begin position="446"/>
        <end position="485"/>
    </location>
</feature>
<feature type="compositionally biased region" description="Low complexity" evidence="1">
    <location>
        <begin position="1235"/>
        <end position="1244"/>
    </location>
</feature>
<dbReference type="Proteomes" id="UP001652627">
    <property type="component" value="Chromosome 1"/>
</dbReference>
<feature type="compositionally biased region" description="Polar residues" evidence="1">
    <location>
        <begin position="1166"/>
        <end position="1185"/>
    </location>
</feature>
<evidence type="ECO:0000256" key="1">
    <source>
        <dbReference type="SAM" id="MobiDB-lite"/>
    </source>
</evidence>
<feature type="compositionally biased region" description="Basic and acidic residues" evidence="1">
    <location>
        <begin position="1746"/>
        <end position="1755"/>
    </location>
</feature>
<proteinExistence type="predicted"/>
<dbReference type="InterPro" id="IPR027866">
    <property type="entry name" value="RESF1"/>
</dbReference>
<feature type="region of interest" description="Disordered" evidence="1">
    <location>
        <begin position="1735"/>
        <end position="1755"/>
    </location>
</feature>
<keyword evidence="2" id="KW-1185">Reference proteome</keyword>
<feature type="compositionally biased region" description="Basic and acidic residues" evidence="1">
    <location>
        <begin position="1288"/>
        <end position="1313"/>
    </location>
</feature>
<feature type="compositionally biased region" description="Basic and acidic residues" evidence="1">
    <location>
        <begin position="1582"/>
        <end position="1607"/>
    </location>
</feature>
<name>A0ABM4FFP6_9AVES</name>
<feature type="region of interest" description="Disordered" evidence="1">
    <location>
        <begin position="972"/>
        <end position="1004"/>
    </location>
</feature>
<feature type="compositionally biased region" description="Basic and acidic residues" evidence="1">
    <location>
        <begin position="987"/>
        <end position="1004"/>
    </location>
</feature>
<feature type="compositionally biased region" description="Polar residues" evidence="1">
    <location>
        <begin position="448"/>
        <end position="473"/>
    </location>
</feature>
<reference evidence="2" key="1">
    <citation type="submission" date="2025-05" db="UniProtKB">
        <authorList>
            <consortium name="RefSeq"/>
        </authorList>
    </citation>
    <scope>NUCLEOTIDE SEQUENCE [LARGE SCALE GENOMIC DNA]</scope>
</reference>
<feature type="region of interest" description="Disordered" evidence="1">
    <location>
        <begin position="1039"/>
        <end position="1060"/>
    </location>
</feature>
<evidence type="ECO:0000313" key="3">
    <source>
        <dbReference type="RefSeq" id="XP_067163785.1"/>
    </source>
</evidence>
<feature type="compositionally biased region" description="Polar residues" evidence="1">
    <location>
        <begin position="535"/>
        <end position="553"/>
    </location>
</feature>
<protein>
    <submittedName>
        <fullName evidence="3">Retroelement silencing factor 1 isoform X1</fullName>
    </submittedName>
</protein>
<feature type="region of interest" description="Disordered" evidence="1">
    <location>
        <begin position="1285"/>
        <end position="1324"/>
    </location>
</feature>
<feature type="compositionally biased region" description="Basic and acidic residues" evidence="1">
    <location>
        <begin position="1617"/>
        <end position="1626"/>
    </location>
</feature>
<gene>
    <name evidence="3" type="primary">RESF1</name>
</gene>
<feature type="region of interest" description="Disordered" evidence="1">
    <location>
        <begin position="1166"/>
        <end position="1188"/>
    </location>
</feature>
<feature type="compositionally biased region" description="Low complexity" evidence="1">
    <location>
        <begin position="972"/>
        <end position="981"/>
    </location>
</feature>
<dbReference type="PANTHER" id="PTHR21604">
    <property type="entry name" value="RETROELEMENT SILENCING FACTOR 1"/>
    <property type="match status" value="1"/>
</dbReference>